<sequence>LRFILGNDLSRTAFCLFEDHMLRFAKDKLCQTQDSTAFCYRRTLRFAIEESCVLPRKHCVLAKSRTLHFA</sequence>
<gene>
    <name evidence="1" type="ORF">Tci_855354</name>
</gene>
<accession>A0A699RKQ2</accession>
<comment type="caution">
    <text evidence="1">The sequence shown here is derived from an EMBL/GenBank/DDBJ whole genome shotgun (WGS) entry which is preliminary data.</text>
</comment>
<reference evidence="1" key="1">
    <citation type="journal article" date="2019" name="Sci. Rep.">
        <title>Draft genome of Tanacetum cinerariifolium, the natural source of mosquito coil.</title>
        <authorList>
            <person name="Yamashiro T."/>
            <person name="Shiraishi A."/>
            <person name="Satake H."/>
            <person name="Nakayama K."/>
        </authorList>
    </citation>
    <scope>NUCLEOTIDE SEQUENCE</scope>
</reference>
<protein>
    <submittedName>
        <fullName evidence="1">Uncharacterized protein</fullName>
    </submittedName>
</protein>
<organism evidence="1">
    <name type="scientific">Tanacetum cinerariifolium</name>
    <name type="common">Dalmatian daisy</name>
    <name type="synonym">Chrysanthemum cinerariifolium</name>
    <dbReference type="NCBI Taxonomy" id="118510"/>
    <lineage>
        <taxon>Eukaryota</taxon>
        <taxon>Viridiplantae</taxon>
        <taxon>Streptophyta</taxon>
        <taxon>Embryophyta</taxon>
        <taxon>Tracheophyta</taxon>
        <taxon>Spermatophyta</taxon>
        <taxon>Magnoliopsida</taxon>
        <taxon>eudicotyledons</taxon>
        <taxon>Gunneridae</taxon>
        <taxon>Pentapetalae</taxon>
        <taxon>asterids</taxon>
        <taxon>campanulids</taxon>
        <taxon>Asterales</taxon>
        <taxon>Asteraceae</taxon>
        <taxon>Asteroideae</taxon>
        <taxon>Anthemideae</taxon>
        <taxon>Anthemidinae</taxon>
        <taxon>Tanacetum</taxon>
    </lineage>
</organism>
<dbReference type="AlphaFoldDB" id="A0A699RKQ2"/>
<evidence type="ECO:0000313" key="1">
    <source>
        <dbReference type="EMBL" id="GFC83384.1"/>
    </source>
</evidence>
<name>A0A699RKQ2_TANCI</name>
<proteinExistence type="predicted"/>
<dbReference type="EMBL" id="BKCJ011089219">
    <property type="protein sequence ID" value="GFC83384.1"/>
    <property type="molecule type" value="Genomic_DNA"/>
</dbReference>
<feature type="non-terminal residue" evidence="1">
    <location>
        <position position="1"/>
    </location>
</feature>